<dbReference type="Proteomes" id="UP000509418">
    <property type="component" value="Chromosome"/>
</dbReference>
<reference evidence="2 3" key="1">
    <citation type="submission" date="2020-06" db="EMBL/GenBank/DDBJ databases">
        <title>Genome mining for natural products.</title>
        <authorList>
            <person name="Zhang B."/>
            <person name="Shi J."/>
            <person name="Ge H."/>
        </authorList>
    </citation>
    <scope>NUCLEOTIDE SEQUENCE [LARGE SCALE GENOMIC DNA]</scope>
    <source>
        <strain evidence="2 3">NA02069</strain>
    </source>
</reference>
<dbReference type="Pfam" id="PF11706">
    <property type="entry name" value="zf-CGNR"/>
    <property type="match status" value="1"/>
</dbReference>
<dbReference type="PANTHER" id="PTHR35525">
    <property type="entry name" value="BLL6575 PROTEIN"/>
    <property type="match status" value="1"/>
</dbReference>
<protein>
    <submittedName>
        <fullName evidence="2">CGNR zinc finger domain-containing protein</fullName>
    </submittedName>
</protein>
<keyword evidence="3" id="KW-1185">Reference proteome</keyword>
<dbReference type="AlphaFoldDB" id="A0A7H8TCF8"/>
<evidence type="ECO:0000313" key="2">
    <source>
        <dbReference type="EMBL" id="QKZ21044.1"/>
    </source>
</evidence>
<organism evidence="2 3">
    <name type="scientific">Streptomyces chartreusis</name>
    <dbReference type="NCBI Taxonomy" id="1969"/>
    <lineage>
        <taxon>Bacteria</taxon>
        <taxon>Bacillati</taxon>
        <taxon>Actinomycetota</taxon>
        <taxon>Actinomycetes</taxon>
        <taxon>Kitasatosporales</taxon>
        <taxon>Streptomycetaceae</taxon>
        <taxon>Streptomyces</taxon>
    </lineage>
</organism>
<gene>
    <name evidence="2" type="ORF">HUT05_29070</name>
</gene>
<dbReference type="EMBL" id="CP056041">
    <property type="protein sequence ID" value="QKZ21044.1"/>
    <property type="molecule type" value="Genomic_DNA"/>
</dbReference>
<dbReference type="Gene3D" id="1.10.3300.10">
    <property type="entry name" value="Jann2411-like domain"/>
    <property type="match status" value="1"/>
</dbReference>
<dbReference type="InterPro" id="IPR021005">
    <property type="entry name" value="Znf_CGNR"/>
</dbReference>
<evidence type="ECO:0000259" key="1">
    <source>
        <dbReference type="Pfam" id="PF11706"/>
    </source>
</evidence>
<dbReference type="InterPro" id="IPR023286">
    <property type="entry name" value="ABATE_dom_sf"/>
</dbReference>
<dbReference type="SUPFAM" id="SSF160904">
    <property type="entry name" value="Jann2411-like"/>
    <property type="match status" value="1"/>
</dbReference>
<name>A0A7H8TCF8_STRCX</name>
<accession>A0A7H8TCF8</accession>
<dbReference type="RefSeq" id="WP_107905756.1">
    <property type="nucleotide sequence ID" value="NZ_BMUS01000003.1"/>
</dbReference>
<proteinExistence type="predicted"/>
<dbReference type="PANTHER" id="PTHR35525:SF3">
    <property type="entry name" value="BLL6575 PROTEIN"/>
    <property type="match status" value="1"/>
</dbReference>
<feature type="domain" description="Zinc finger CGNR" evidence="1">
    <location>
        <begin position="124"/>
        <end position="166"/>
    </location>
</feature>
<dbReference type="GeneID" id="91329312"/>
<evidence type="ECO:0000313" key="3">
    <source>
        <dbReference type="Proteomes" id="UP000509418"/>
    </source>
</evidence>
<dbReference type="InterPro" id="IPR010852">
    <property type="entry name" value="ABATE"/>
</dbReference>
<sequence length="166" mass="17372">MSERSPAPGGLELVQSLVNTLALDSGADSLDTAEGRARFGLGEGDVAGARELRESLRVALLAHAGHPAHREVTPLGVLLAASPLLVAVDAADGSAVLAAADQGPLRSRVAAAIAQALVEGTWSRLKACEAGDCHWAYYDRSPAGRGRWCSMQVCGARAKMRRYRAK</sequence>